<dbReference type="PROSITE" id="PS51186">
    <property type="entry name" value="GNAT"/>
    <property type="match status" value="1"/>
</dbReference>
<proteinExistence type="predicted"/>
<dbReference type="GO" id="GO:0016747">
    <property type="term" value="F:acyltransferase activity, transferring groups other than amino-acyl groups"/>
    <property type="evidence" value="ECO:0007669"/>
    <property type="project" value="InterPro"/>
</dbReference>
<dbReference type="EMBL" id="OCPC01000004">
    <property type="protein sequence ID" value="SOE17927.1"/>
    <property type="molecule type" value="Genomic_DNA"/>
</dbReference>
<evidence type="ECO:0000256" key="2">
    <source>
        <dbReference type="ARBA" id="ARBA00023315"/>
    </source>
</evidence>
<keyword evidence="1" id="KW-0808">Transferase</keyword>
<reference evidence="5" key="1">
    <citation type="submission" date="2017-08" db="EMBL/GenBank/DDBJ databases">
        <authorList>
            <person name="Varghese N."/>
            <person name="Submissions S."/>
        </authorList>
    </citation>
    <scope>NUCLEOTIDE SEQUENCE [LARGE SCALE GENOMIC DNA]</scope>
    <source>
        <strain evidence="5">KCTC 23107</strain>
    </source>
</reference>
<dbReference type="InterPro" id="IPR016181">
    <property type="entry name" value="Acyl_CoA_acyltransferase"/>
</dbReference>
<dbReference type="SUPFAM" id="SSF55729">
    <property type="entry name" value="Acyl-CoA N-acyltransferases (Nat)"/>
    <property type="match status" value="1"/>
</dbReference>
<dbReference type="RefSeq" id="WP_097108414.1">
    <property type="nucleotide sequence ID" value="NZ_OCPC01000004.1"/>
</dbReference>
<sequence length="175" mass="18926">MTSVGIHCLFVEELDAHADALAEIMAETVQDGAAVGYMQPFSRADGLAFFNEQVFPEVRAGRRRLLVARLDGKTVGSVQLITALPVNQPHRCEVAKMMVHPSARRKGIGRALMHALDAEARAAGKTLVTLDTKTGDKAEPLYKATGYRTAGVIPGYALDPDGKAQHATTYMYKTL</sequence>
<dbReference type="InterPro" id="IPR050832">
    <property type="entry name" value="Bact_Acetyltransf"/>
</dbReference>
<dbReference type="OrthoDB" id="3389160at2"/>
<dbReference type="AlphaFoldDB" id="A0A286ID27"/>
<feature type="domain" description="N-acetyltransferase" evidence="3">
    <location>
        <begin position="9"/>
        <end position="175"/>
    </location>
</feature>
<evidence type="ECO:0000259" key="3">
    <source>
        <dbReference type="PROSITE" id="PS51186"/>
    </source>
</evidence>
<dbReference type="InterPro" id="IPR000182">
    <property type="entry name" value="GNAT_dom"/>
</dbReference>
<dbReference type="PANTHER" id="PTHR43877:SF2">
    <property type="entry name" value="AMINOALKYLPHOSPHONATE N-ACETYLTRANSFERASE-RELATED"/>
    <property type="match status" value="1"/>
</dbReference>
<evidence type="ECO:0000313" key="4">
    <source>
        <dbReference type="EMBL" id="SOE17927.1"/>
    </source>
</evidence>
<dbReference type="Pfam" id="PF13508">
    <property type="entry name" value="Acetyltransf_7"/>
    <property type="match status" value="1"/>
</dbReference>
<dbReference type="Gene3D" id="3.40.630.30">
    <property type="match status" value="1"/>
</dbReference>
<name>A0A286ID27_9HYPH</name>
<organism evidence="4 5">
    <name type="scientific">Hoeflea halophila</name>
    <dbReference type="NCBI Taxonomy" id="714899"/>
    <lineage>
        <taxon>Bacteria</taxon>
        <taxon>Pseudomonadati</taxon>
        <taxon>Pseudomonadota</taxon>
        <taxon>Alphaproteobacteria</taxon>
        <taxon>Hyphomicrobiales</taxon>
        <taxon>Rhizobiaceae</taxon>
        <taxon>Hoeflea</taxon>
    </lineage>
</organism>
<dbReference type="CDD" id="cd04301">
    <property type="entry name" value="NAT_SF"/>
    <property type="match status" value="1"/>
</dbReference>
<evidence type="ECO:0000313" key="5">
    <source>
        <dbReference type="Proteomes" id="UP000219465"/>
    </source>
</evidence>
<keyword evidence="2" id="KW-0012">Acyltransferase</keyword>
<accession>A0A286ID27</accession>
<gene>
    <name evidence="4" type="ORF">SAMN05877838_2832</name>
</gene>
<keyword evidence="5" id="KW-1185">Reference proteome</keyword>
<evidence type="ECO:0000256" key="1">
    <source>
        <dbReference type="ARBA" id="ARBA00022679"/>
    </source>
</evidence>
<protein>
    <recommendedName>
        <fullName evidence="3">N-acetyltransferase domain-containing protein</fullName>
    </recommendedName>
</protein>
<dbReference type="PANTHER" id="PTHR43877">
    <property type="entry name" value="AMINOALKYLPHOSPHONATE N-ACETYLTRANSFERASE-RELATED-RELATED"/>
    <property type="match status" value="1"/>
</dbReference>
<dbReference type="Proteomes" id="UP000219465">
    <property type="component" value="Unassembled WGS sequence"/>
</dbReference>